<evidence type="ECO:0000256" key="1">
    <source>
        <dbReference type="SAM" id="SignalP"/>
    </source>
</evidence>
<organism evidence="2 3">
    <name type="scientific">Mesorhizobium plurifarium</name>
    <dbReference type="NCBI Taxonomy" id="69974"/>
    <lineage>
        <taxon>Bacteria</taxon>
        <taxon>Pseudomonadati</taxon>
        <taxon>Pseudomonadota</taxon>
        <taxon>Alphaproteobacteria</taxon>
        <taxon>Hyphomicrobiales</taxon>
        <taxon>Phyllobacteriaceae</taxon>
        <taxon>Mesorhizobium</taxon>
    </lineage>
</organism>
<proteinExistence type="predicted"/>
<feature type="signal peptide" evidence="1">
    <location>
        <begin position="1"/>
        <end position="19"/>
    </location>
</feature>
<gene>
    <name evidence="2" type="ORF">MPL3365_80033</name>
</gene>
<dbReference type="EMBL" id="CCNE01000066">
    <property type="protein sequence ID" value="CDX62850.1"/>
    <property type="molecule type" value="Genomic_DNA"/>
</dbReference>
<keyword evidence="1" id="KW-0732">Signal</keyword>
<dbReference type="AlphaFoldDB" id="A0A090GD67"/>
<reference evidence="2 3" key="1">
    <citation type="submission" date="2014-08" db="EMBL/GenBank/DDBJ databases">
        <authorList>
            <person name="Moulin Lionel"/>
        </authorList>
    </citation>
    <scope>NUCLEOTIDE SEQUENCE [LARGE SCALE GENOMIC DNA]</scope>
</reference>
<sequence length="145" mass="16058">MRIFCLLAATALLPMPCKAEGDIYHQANVAWAAYKCAAFAFNSRMPNADGEHRRLVEKGYQNGLTFFSAPRAEMLASDSVVPTELGLVALDFRSVEYSLGRIEEIANRYALNEISSSFGTDVHPSFDEWKAAALRLYKSGNCDLL</sequence>
<name>A0A090GD67_MESPL</name>
<protein>
    <submittedName>
        <fullName evidence="2">Uncharacterized protein</fullName>
    </submittedName>
</protein>
<evidence type="ECO:0000313" key="3">
    <source>
        <dbReference type="Proteomes" id="UP000046122"/>
    </source>
</evidence>
<accession>A0A090GD67</accession>
<evidence type="ECO:0000313" key="2">
    <source>
        <dbReference type="EMBL" id="CDX62850.1"/>
    </source>
</evidence>
<dbReference type="Proteomes" id="UP000046122">
    <property type="component" value="Unassembled WGS sequence"/>
</dbReference>
<feature type="chain" id="PRO_5001856596" evidence="1">
    <location>
        <begin position="20"/>
        <end position="145"/>
    </location>
</feature>